<dbReference type="NCBIfam" id="TIGR01297">
    <property type="entry name" value="CDF"/>
    <property type="match status" value="1"/>
</dbReference>
<gene>
    <name evidence="12" type="ORF">C1I91_14405</name>
</gene>
<comment type="similarity">
    <text evidence="2">Belongs to the cation diffusion facilitator (CDF) transporter (TC 2.A.4) family. SLC30A subfamily.</text>
</comment>
<dbReference type="Gene3D" id="3.30.70.1350">
    <property type="entry name" value="Cation efflux protein, cytoplasmic domain"/>
    <property type="match status" value="1"/>
</dbReference>
<keyword evidence="4 9" id="KW-0812">Transmembrane</keyword>
<evidence type="ECO:0000256" key="2">
    <source>
        <dbReference type="ARBA" id="ARBA00008873"/>
    </source>
</evidence>
<name>A0A410DUJ6_9CLOT</name>
<feature type="transmembrane region" description="Helical" evidence="9">
    <location>
        <begin position="97"/>
        <end position="116"/>
    </location>
</feature>
<dbReference type="PANTHER" id="PTHR11562">
    <property type="entry name" value="CATION EFFLUX PROTEIN/ ZINC TRANSPORTER"/>
    <property type="match status" value="1"/>
</dbReference>
<feature type="transmembrane region" description="Helical" evidence="9">
    <location>
        <begin position="30"/>
        <end position="54"/>
    </location>
</feature>
<evidence type="ECO:0000259" key="11">
    <source>
        <dbReference type="Pfam" id="PF16916"/>
    </source>
</evidence>
<dbReference type="Proteomes" id="UP000286268">
    <property type="component" value="Chromosome"/>
</dbReference>
<keyword evidence="7 9" id="KW-0472">Membrane</keyword>
<feature type="region of interest" description="Disordered" evidence="8">
    <location>
        <begin position="1"/>
        <end position="22"/>
    </location>
</feature>
<evidence type="ECO:0000313" key="12">
    <source>
        <dbReference type="EMBL" id="QAA32731.1"/>
    </source>
</evidence>
<dbReference type="GO" id="GO:0005385">
    <property type="term" value="F:zinc ion transmembrane transporter activity"/>
    <property type="evidence" value="ECO:0007669"/>
    <property type="project" value="TreeGrafter"/>
</dbReference>
<evidence type="ECO:0000256" key="6">
    <source>
        <dbReference type="ARBA" id="ARBA00023065"/>
    </source>
</evidence>
<dbReference type="InterPro" id="IPR027469">
    <property type="entry name" value="Cation_efflux_TMD_sf"/>
</dbReference>
<dbReference type="SUPFAM" id="SSF161111">
    <property type="entry name" value="Cation efflux protein transmembrane domain-like"/>
    <property type="match status" value="1"/>
</dbReference>
<protein>
    <submittedName>
        <fullName evidence="12">Cation transporter</fullName>
    </submittedName>
</protein>
<sequence>MSTHNHHDSHEHEHGHNHHHHVSSMNKGRLFAVIIFNLIISFAEVVGGVISGSLSLISDAIHNLSDTASLILSYISIKISEKPKSKTKTYGYKRANILSAFINSASLIGISIFLVVEAIRKFITPQHINGNTVIIVAIVGLLGNSFSALFLKQGSKNSINIKSSYLHMLSDALSSVAVIIAGIVIKYFTIYWIDPVLTIFINVVILKSSYGVLKESIDILMQGTPIDTNMEAMEKDLLNIEGIKGVHHIHVWRLDENNNVFEGHIQVQDMLISESKTISDRVQHILMEHFNITHIVIQFESINCNEDNCRI</sequence>
<dbReference type="InterPro" id="IPR050681">
    <property type="entry name" value="CDF/SLC30A"/>
</dbReference>
<keyword evidence="13" id="KW-1185">Reference proteome</keyword>
<proteinExistence type="inferred from homology"/>
<feature type="transmembrane region" description="Helical" evidence="9">
    <location>
        <begin position="172"/>
        <end position="190"/>
    </location>
</feature>
<evidence type="ECO:0000256" key="9">
    <source>
        <dbReference type="SAM" id="Phobius"/>
    </source>
</evidence>
<keyword evidence="5 9" id="KW-1133">Transmembrane helix</keyword>
<dbReference type="Gene3D" id="1.20.1510.10">
    <property type="entry name" value="Cation efflux protein transmembrane domain"/>
    <property type="match status" value="1"/>
</dbReference>
<evidence type="ECO:0000256" key="8">
    <source>
        <dbReference type="SAM" id="MobiDB-lite"/>
    </source>
</evidence>
<dbReference type="GO" id="GO:0005886">
    <property type="term" value="C:plasma membrane"/>
    <property type="evidence" value="ECO:0007669"/>
    <property type="project" value="TreeGrafter"/>
</dbReference>
<keyword evidence="6" id="KW-0406">Ion transport</keyword>
<evidence type="ECO:0000259" key="10">
    <source>
        <dbReference type="Pfam" id="PF01545"/>
    </source>
</evidence>
<evidence type="ECO:0000256" key="1">
    <source>
        <dbReference type="ARBA" id="ARBA00004141"/>
    </source>
</evidence>
<feature type="transmembrane region" description="Helical" evidence="9">
    <location>
        <begin position="196"/>
        <end position="213"/>
    </location>
</feature>
<reference evidence="12 13" key="1">
    <citation type="submission" date="2018-01" db="EMBL/GenBank/DDBJ databases">
        <title>Genome Sequencing and Assembly of Anaerobacter polyendosporus strain CT4.</title>
        <authorList>
            <person name="Tachaapaikoon C."/>
            <person name="Sutheeworapong S."/>
            <person name="Jenjaroenpun P."/>
            <person name="Wongsurawat T."/>
            <person name="Nookeaw I."/>
            <person name="Cheawchanlertfa P."/>
            <person name="Kosugi A."/>
            <person name="Cheevadhanarak S."/>
            <person name="Ratanakhanokchai K."/>
        </authorList>
    </citation>
    <scope>NUCLEOTIDE SEQUENCE [LARGE SCALE GENOMIC DNA]</scope>
    <source>
        <strain evidence="12 13">CT4</strain>
    </source>
</reference>
<organism evidence="12 13">
    <name type="scientific">Clostridium manihotivorum</name>
    <dbReference type="NCBI Taxonomy" id="2320868"/>
    <lineage>
        <taxon>Bacteria</taxon>
        <taxon>Bacillati</taxon>
        <taxon>Bacillota</taxon>
        <taxon>Clostridia</taxon>
        <taxon>Eubacteriales</taxon>
        <taxon>Clostridiaceae</taxon>
        <taxon>Clostridium</taxon>
    </lineage>
</organism>
<dbReference type="SUPFAM" id="SSF160240">
    <property type="entry name" value="Cation efflux protein cytoplasmic domain-like"/>
    <property type="match status" value="1"/>
</dbReference>
<dbReference type="RefSeq" id="WP_128213473.1">
    <property type="nucleotide sequence ID" value="NZ_CP025746.1"/>
</dbReference>
<dbReference type="EMBL" id="CP025746">
    <property type="protein sequence ID" value="QAA32731.1"/>
    <property type="molecule type" value="Genomic_DNA"/>
</dbReference>
<feature type="domain" description="Cation efflux protein transmembrane" evidence="10">
    <location>
        <begin position="30"/>
        <end position="221"/>
    </location>
</feature>
<dbReference type="InterPro" id="IPR036837">
    <property type="entry name" value="Cation_efflux_CTD_sf"/>
</dbReference>
<dbReference type="KEGG" id="cmah:C1I91_14405"/>
<evidence type="ECO:0000313" key="13">
    <source>
        <dbReference type="Proteomes" id="UP000286268"/>
    </source>
</evidence>
<dbReference type="InterPro" id="IPR002524">
    <property type="entry name" value="Cation_efflux"/>
</dbReference>
<feature type="compositionally biased region" description="Basic and acidic residues" evidence="8">
    <location>
        <begin position="1"/>
        <end position="14"/>
    </location>
</feature>
<dbReference type="OrthoDB" id="9809646at2"/>
<feature type="transmembrane region" description="Helical" evidence="9">
    <location>
        <begin position="128"/>
        <end position="151"/>
    </location>
</feature>
<dbReference type="PANTHER" id="PTHR11562:SF17">
    <property type="entry name" value="RE54080P-RELATED"/>
    <property type="match status" value="1"/>
</dbReference>
<dbReference type="InterPro" id="IPR058533">
    <property type="entry name" value="Cation_efflux_TM"/>
</dbReference>
<evidence type="ECO:0000256" key="3">
    <source>
        <dbReference type="ARBA" id="ARBA00022448"/>
    </source>
</evidence>
<dbReference type="Pfam" id="PF16916">
    <property type="entry name" value="ZT_dimer"/>
    <property type="match status" value="1"/>
</dbReference>
<dbReference type="Pfam" id="PF01545">
    <property type="entry name" value="Cation_efflux"/>
    <property type="match status" value="1"/>
</dbReference>
<accession>A0A410DUJ6</accession>
<evidence type="ECO:0000256" key="4">
    <source>
        <dbReference type="ARBA" id="ARBA00022692"/>
    </source>
</evidence>
<keyword evidence="3" id="KW-0813">Transport</keyword>
<evidence type="ECO:0000256" key="7">
    <source>
        <dbReference type="ARBA" id="ARBA00023136"/>
    </source>
</evidence>
<evidence type="ECO:0000256" key="5">
    <source>
        <dbReference type="ARBA" id="ARBA00022989"/>
    </source>
</evidence>
<comment type="subcellular location">
    <subcellularLocation>
        <location evidence="1">Membrane</location>
        <topology evidence="1">Multi-pass membrane protein</topology>
    </subcellularLocation>
</comment>
<feature type="domain" description="Cation efflux protein cytoplasmic" evidence="11">
    <location>
        <begin position="228"/>
        <end position="301"/>
    </location>
</feature>
<dbReference type="InterPro" id="IPR027470">
    <property type="entry name" value="Cation_efflux_CTD"/>
</dbReference>
<dbReference type="AlphaFoldDB" id="A0A410DUJ6"/>